<evidence type="ECO:0000313" key="3">
    <source>
        <dbReference type="EMBL" id="KAJ5556325.1"/>
    </source>
</evidence>
<feature type="compositionally biased region" description="Polar residues" evidence="1">
    <location>
        <begin position="751"/>
        <end position="762"/>
    </location>
</feature>
<dbReference type="SUPFAM" id="SSF51735">
    <property type="entry name" value="NAD(P)-binding Rossmann-fold domains"/>
    <property type="match status" value="1"/>
</dbReference>
<dbReference type="PANTHER" id="PTHR48079:SF8">
    <property type="entry name" value="NAD(P)-BINDING DOMAIN-CONTAINING PROTEIN"/>
    <property type="match status" value="1"/>
</dbReference>
<dbReference type="AlphaFoldDB" id="A0AAD6GKW0"/>
<protein>
    <recommendedName>
        <fullName evidence="2">NAD-dependent epimerase/dehydratase domain-containing protein</fullName>
    </recommendedName>
</protein>
<organism evidence="3 4">
    <name type="scientific">Penicillium frequentans</name>
    <dbReference type="NCBI Taxonomy" id="3151616"/>
    <lineage>
        <taxon>Eukaryota</taxon>
        <taxon>Fungi</taxon>
        <taxon>Dikarya</taxon>
        <taxon>Ascomycota</taxon>
        <taxon>Pezizomycotina</taxon>
        <taxon>Eurotiomycetes</taxon>
        <taxon>Eurotiomycetidae</taxon>
        <taxon>Eurotiales</taxon>
        <taxon>Aspergillaceae</taxon>
        <taxon>Penicillium</taxon>
    </lineage>
</organism>
<name>A0AAD6GKW0_9EURO</name>
<dbReference type="InterPro" id="IPR036291">
    <property type="entry name" value="NAD(P)-bd_dom_sf"/>
</dbReference>
<dbReference type="InterPro" id="IPR051783">
    <property type="entry name" value="NAD(P)-dependent_oxidoreduct"/>
</dbReference>
<dbReference type="GO" id="GO:0005737">
    <property type="term" value="C:cytoplasm"/>
    <property type="evidence" value="ECO:0007669"/>
    <property type="project" value="TreeGrafter"/>
</dbReference>
<dbReference type="InterPro" id="IPR001509">
    <property type="entry name" value="Epimerase_deHydtase"/>
</dbReference>
<gene>
    <name evidence="3" type="ORF">N7494_000240</name>
</gene>
<sequence length="1021" mass="112894">MARIFLTGGSGFIGGQVLHTLQSTHPEYECYVLLRDSDKAAVVSKAYPRVHVVLGDLDSTSLIEEEARQADVVINAATYKHQPSIEAIARGLASRPTPGYWIQISGASILSIPDIVNNRFGEAAGKFYDDVNDASEIRDIIKRNADTRVADNYLVNLSGPRTALIFPPIIYGRGNGPVNQRSIQIPELSRVAIQTRQTVQVGKGESTWSNIHISDLANVFVGLVEKAVEGAEGAMWNQDGLYFVGNADVLSFGKISQLVADAAHSLGLTDSASVKSVSASEADELTGKGSVFWGTNARQHSQRAAKFLGWSQKAHSLEQEIPATVKAEASRLGKFEELADDGRRATRRHLYTEKDRLSMSDSLTTNLLSGSIDASLAEIELRSRDTDRATDDDVVIGPFGVLKFTSSSTEPQAQECVQSPAQQLVMPTLAQEVEPIPTDPGPSGSADDIVPEEIQDTSPLSIMDSLSQMDDFLHWSDLLGINLDPSGFATYPNLSLQPDMSLDLNNDVGLLSFTSTTNNNSIQAMTPQQTPMDLVSTATDLLQNAQFLLKHFQDVVIPHIMAIPFGLKSPWKILNLPAAVVSFGDSTFLGTDGVSHARLANLYGIIACSALDLALRPQDGMLESSDHWHHTANQLYHNAKDHMQISLQHETQGPRKAKYKDQLMSANILTQYAILSGQQQHARCFLIDAERLLRLRGLSKSRISKKARLLHHVYTWLRILGESTFVLHDYGLSYSCLDNLGSSGRIHTPSAIGNSNPAQNEPNPRLDDFLRLGNQNSDNDLNIDEPKDHASGYNDIHLHDSRSFSEHLYKQIYGIPETWLSLVSQTTRLANVMEAFRTARSSGRSVSMEAWEKLQRRSMRLENMICSLNLGRTRGQSTDLQTLSKPHVCMLEALNEALMIFFYRRIREVHPAVLQGHVDNVINALEECNDTLSQDAQSGPGTAWPIFIAGSEALTTNRREAVLRWLDNASSKCGCTSFATARDVMMKVWRKQDEHLMANRGDRILSWIEIVKEEQTWPLFF</sequence>
<dbReference type="PANTHER" id="PTHR48079">
    <property type="entry name" value="PROTEIN YEEZ"/>
    <property type="match status" value="1"/>
</dbReference>
<proteinExistence type="predicted"/>
<feature type="region of interest" description="Disordered" evidence="1">
    <location>
        <begin position="748"/>
        <end position="767"/>
    </location>
</feature>
<feature type="domain" description="NAD-dependent epimerase/dehydratase" evidence="2">
    <location>
        <begin position="4"/>
        <end position="83"/>
    </location>
</feature>
<accession>A0AAD6GKW0</accession>
<keyword evidence="4" id="KW-1185">Reference proteome</keyword>
<dbReference type="InterPro" id="IPR021858">
    <property type="entry name" value="Fun_TF"/>
</dbReference>
<comment type="caution">
    <text evidence="3">The sequence shown here is derived from an EMBL/GenBank/DDBJ whole genome shotgun (WGS) entry which is preliminary data.</text>
</comment>
<dbReference type="Pfam" id="PF01370">
    <property type="entry name" value="Epimerase"/>
    <property type="match status" value="1"/>
</dbReference>
<evidence type="ECO:0000256" key="1">
    <source>
        <dbReference type="SAM" id="MobiDB-lite"/>
    </source>
</evidence>
<dbReference type="Proteomes" id="UP001220324">
    <property type="component" value="Unassembled WGS sequence"/>
</dbReference>
<dbReference type="Gene3D" id="3.40.50.720">
    <property type="entry name" value="NAD(P)-binding Rossmann-like Domain"/>
    <property type="match status" value="1"/>
</dbReference>
<dbReference type="EMBL" id="JAQIZZ010000001">
    <property type="protein sequence ID" value="KAJ5556325.1"/>
    <property type="molecule type" value="Genomic_DNA"/>
</dbReference>
<dbReference type="Pfam" id="PF11951">
    <property type="entry name" value="Fungal_trans_2"/>
    <property type="match status" value="1"/>
</dbReference>
<evidence type="ECO:0000313" key="4">
    <source>
        <dbReference type="Proteomes" id="UP001220324"/>
    </source>
</evidence>
<reference evidence="3 4" key="1">
    <citation type="journal article" date="2023" name="IMA Fungus">
        <title>Comparative genomic study of the Penicillium genus elucidates a diverse pangenome and 15 lateral gene transfer events.</title>
        <authorList>
            <person name="Petersen C."/>
            <person name="Sorensen T."/>
            <person name="Nielsen M.R."/>
            <person name="Sondergaard T.E."/>
            <person name="Sorensen J.L."/>
            <person name="Fitzpatrick D.A."/>
            <person name="Frisvad J.C."/>
            <person name="Nielsen K.L."/>
        </authorList>
    </citation>
    <scope>NUCLEOTIDE SEQUENCE [LARGE SCALE GENOMIC DNA]</scope>
    <source>
        <strain evidence="3 4">IBT 35679</strain>
    </source>
</reference>
<dbReference type="GO" id="GO:0004029">
    <property type="term" value="F:aldehyde dehydrogenase (NAD+) activity"/>
    <property type="evidence" value="ECO:0007669"/>
    <property type="project" value="TreeGrafter"/>
</dbReference>
<evidence type="ECO:0000259" key="2">
    <source>
        <dbReference type="Pfam" id="PF01370"/>
    </source>
</evidence>